<accession>A0A1I7YCD1</accession>
<dbReference type="Proteomes" id="UP000095287">
    <property type="component" value="Unplaced"/>
</dbReference>
<organism evidence="2 3">
    <name type="scientific">Steinernema glaseri</name>
    <dbReference type="NCBI Taxonomy" id="37863"/>
    <lineage>
        <taxon>Eukaryota</taxon>
        <taxon>Metazoa</taxon>
        <taxon>Ecdysozoa</taxon>
        <taxon>Nematoda</taxon>
        <taxon>Chromadorea</taxon>
        <taxon>Rhabditida</taxon>
        <taxon>Tylenchina</taxon>
        <taxon>Panagrolaimomorpha</taxon>
        <taxon>Strongyloidoidea</taxon>
        <taxon>Steinernematidae</taxon>
        <taxon>Steinernema</taxon>
    </lineage>
</organism>
<proteinExistence type="predicted"/>
<dbReference type="AlphaFoldDB" id="A0A1I7YCD1"/>
<sequence>MHPTRKAKGITKVERQTVLEKMDEIVSGAQKELEEVHKERKKIEEEYNDYERAATQFLNVLRRTRTTIEKSPYVRRQSVDRLIKIRSAQSDLITKTCGSKRLPRAFNLESGRALRLLSEIRTL</sequence>
<keyword evidence="1" id="KW-0175">Coiled coil</keyword>
<evidence type="ECO:0000313" key="2">
    <source>
        <dbReference type="Proteomes" id="UP000095287"/>
    </source>
</evidence>
<feature type="coiled-coil region" evidence="1">
    <location>
        <begin position="19"/>
        <end position="60"/>
    </location>
</feature>
<reference evidence="3" key="1">
    <citation type="submission" date="2016-11" db="UniProtKB">
        <authorList>
            <consortium name="WormBaseParasite"/>
        </authorList>
    </citation>
    <scope>IDENTIFICATION</scope>
</reference>
<evidence type="ECO:0000313" key="3">
    <source>
        <dbReference type="WBParaSite" id="L893_g14940.t1"/>
    </source>
</evidence>
<dbReference type="WBParaSite" id="L893_g14940.t1">
    <property type="protein sequence ID" value="L893_g14940.t1"/>
    <property type="gene ID" value="L893_g14940"/>
</dbReference>
<keyword evidence="2" id="KW-1185">Reference proteome</keyword>
<name>A0A1I7YCD1_9BILA</name>
<protein>
    <submittedName>
        <fullName evidence="3">Tubulin-specific chaperone A</fullName>
    </submittedName>
</protein>
<evidence type="ECO:0000256" key="1">
    <source>
        <dbReference type="SAM" id="Coils"/>
    </source>
</evidence>